<organism evidence="3 4">
    <name type="scientific">Sporosarcina siberiensis</name>
    <dbReference type="NCBI Taxonomy" id="1365606"/>
    <lineage>
        <taxon>Bacteria</taxon>
        <taxon>Bacillati</taxon>
        <taxon>Bacillota</taxon>
        <taxon>Bacilli</taxon>
        <taxon>Bacillales</taxon>
        <taxon>Caryophanaceae</taxon>
        <taxon>Sporosarcina</taxon>
    </lineage>
</organism>
<protein>
    <submittedName>
        <fullName evidence="3">ABC transporter permease</fullName>
    </submittedName>
</protein>
<feature type="transmembrane region" description="Helical" evidence="2">
    <location>
        <begin position="168"/>
        <end position="191"/>
    </location>
</feature>
<feature type="coiled-coil region" evidence="1">
    <location>
        <begin position="456"/>
        <end position="483"/>
    </location>
</feature>
<dbReference type="RefSeq" id="WP_381535274.1">
    <property type="nucleotide sequence ID" value="NZ_JBHUGI010000002.1"/>
</dbReference>
<dbReference type="PANTHER" id="PTHR43471">
    <property type="entry name" value="ABC TRANSPORTER PERMEASE"/>
    <property type="match status" value="1"/>
</dbReference>
<name>A0ABW4SB07_9BACL</name>
<reference evidence="4" key="1">
    <citation type="journal article" date="2019" name="Int. J. Syst. Evol. Microbiol.">
        <title>The Global Catalogue of Microorganisms (GCM) 10K type strain sequencing project: providing services to taxonomists for standard genome sequencing and annotation.</title>
        <authorList>
            <consortium name="The Broad Institute Genomics Platform"/>
            <consortium name="The Broad Institute Genome Sequencing Center for Infectious Disease"/>
            <person name="Wu L."/>
            <person name="Ma J."/>
        </authorList>
    </citation>
    <scope>NUCLEOTIDE SEQUENCE [LARGE SCALE GENOMIC DNA]</scope>
    <source>
        <strain evidence="4">CGMCC 4.7177</strain>
    </source>
</reference>
<comment type="caution">
    <text evidence="3">The sequence shown here is derived from an EMBL/GenBank/DDBJ whole genome shotgun (WGS) entry which is preliminary data.</text>
</comment>
<sequence length="853" mass="98199">MNLFRFEMRKLWQQKKLIWLFVIVFLCIGGILFQNFSQQSTKSERAIEKIKPMKEEGDNTYKNLKELQRGDFFDDPFPQQLEHINGIGLAFFKWTSAIYNEEWNQIPKVEKDFLISLEAYENVGGEFWPLQGIEKEKAIQKNNWLIEHNLSYEDEAISISPALILKEVSGFLLGFLGLFILLLFFGTTITVEMENRTWLTLKTQPISKWKLILGKYFSLLIVVLLYLAMVIGVGLFLPLILGGSTLNLQYPQILTSVDSVAIISIFNYLARSIVLFSCAIVFTFSLILLLGQWVKSSVSALMLTGLIVLLGFFATDMNAPLQFALNPFQYFRFSHLLAGIPHNMDWLYPLGAILWSCLLVITAIVLPEKETGLFNSSEDKNPFKHGKTKKHRNPIWNIWMFEWRKIRRNGLLKQLYIILALIVVFGYFIISQQAQKKEEVYLVTLQEKVQENENMITYALQNIDSYQNERENAEKISDEFYSKFYSDQVEVWERIESYYIETLGKNKSALTGYEVGNWFPFHDYQLHLNQYYYDSKKFNPNMRTIGEEPTISEFTVDASIEEKKWLLEHKVQPVFSGEYISTMYNNWGNRDKEKKEWEEENRKVDNSGLFILSFYFDQYFYFIPLVLFLFILGAGFSNEKGKRATLQFLKTQPISEKKVYLGKGIQATVTALFSSVGLFAFVILIATIFNRFGDWHYPILHYDSKALVDSESYVGIKSFGQKGFHFVSLGDHLLKSIALFLCILLFIIGLSIFLSLFFKSQLAVFATTILIVVSGYFGSSQLLSESAHLSPFTYLNIAKIMNGEVSTLLNNPSIDFQTGSLVLLAGALFLYVIGYLLLSGKTESKANSRVMGQ</sequence>
<keyword evidence="2" id="KW-0472">Membrane</keyword>
<feature type="transmembrane region" description="Helical" evidence="2">
    <location>
        <begin position="764"/>
        <end position="783"/>
    </location>
</feature>
<accession>A0ABW4SB07</accession>
<keyword evidence="1" id="KW-0175">Coiled coil</keyword>
<feature type="transmembrane region" description="Helical" evidence="2">
    <location>
        <begin position="737"/>
        <end position="757"/>
    </location>
</feature>
<feature type="transmembrane region" description="Helical" evidence="2">
    <location>
        <begin position="667"/>
        <end position="689"/>
    </location>
</feature>
<dbReference type="Proteomes" id="UP001597218">
    <property type="component" value="Unassembled WGS sequence"/>
</dbReference>
<keyword evidence="2" id="KW-0812">Transmembrane</keyword>
<feature type="transmembrane region" description="Helical" evidence="2">
    <location>
        <begin position="212"/>
        <end position="241"/>
    </location>
</feature>
<keyword evidence="4" id="KW-1185">Reference proteome</keyword>
<evidence type="ECO:0000313" key="3">
    <source>
        <dbReference type="EMBL" id="MFD1926623.1"/>
    </source>
</evidence>
<feature type="transmembrane region" description="Helical" evidence="2">
    <location>
        <begin position="410"/>
        <end position="430"/>
    </location>
</feature>
<dbReference type="EMBL" id="JBHUGI010000002">
    <property type="protein sequence ID" value="MFD1926623.1"/>
    <property type="molecule type" value="Genomic_DNA"/>
</dbReference>
<gene>
    <name evidence="3" type="ORF">ACFSFY_00860</name>
</gene>
<feature type="transmembrane region" description="Helical" evidence="2">
    <location>
        <begin position="261"/>
        <end position="290"/>
    </location>
</feature>
<proteinExistence type="predicted"/>
<feature type="transmembrane region" description="Helical" evidence="2">
    <location>
        <begin position="816"/>
        <end position="838"/>
    </location>
</feature>
<evidence type="ECO:0000313" key="4">
    <source>
        <dbReference type="Proteomes" id="UP001597218"/>
    </source>
</evidence>
<evidence type="ECO:0000256" key="2">
    <source>
        <dbReference type="SAM" id="Phobius"/>
    </source>
</evidence>
<feature type="transmembrane region" description="Helical" evidence="2">
    <location>
        <begin position="297"/>
        <end position="315"/>
    </location>
</feature>
<feature type="transmembrane region" description="Helical" evidence="2">
    <location>
        <begin position="619"/>
        <end position="637"/>
    </location>
</feature>
<dbReference type="Pfam" id="PF12679">
    <property type="entry name" value="ABC2_membrane_2"/>
    <property type="match status" value="2"/>
</dbReference>
<keyword evidence="2" id="KW-1133">Transmembrane helix</keyword>
<feature type="transmembrane region" description="Helical" evidence="2">
    <location>
        <begin position="346"/>
        <end position="366"/>
    </location>
</feature>
<evidence type="ECO:0000256" key="1">
    <source>
        <dbReference type="SAM" id="Coils"/>
    </source>
</evidence>